<name>A0ABW3K1E6_9BACT</name>
<sequence>MGLAFLAVILLAHAYIEADSFVQTSWSLSVHPAFMVAGAVFLLVICLKPIRAHYFISFHAMLLTISSAVIVAILVSIPLMNDLRVFEIYKMREGL</sequence>
<proteinExistence type="predicted"/>
<protein>
    <recommendedName>
        <fullName evidence="4">DUF4405 domain-containing protein</fullName>
    </recommendedName>
</protein>
<keyword evidence="1" id="KW-0472">Membrane</keyword>
<dbReference type="RefSeq" id="WP_377579267.1">
    <property type="nucleotide sequence ID" value="NZ_JBHTKA010000003.1"/>
</dbReference>
<accession>A0ABW3K1E6</accession>
<evidence type="ECO:0000256" key="1">
    <source>
        <dbReference type="SAM" id="Phobius"/>
    </source>
</evidence>
<keyword evidence="1" id="KW-1133">Transmembrane helix</keyword>
<reference evidence="3" key="1">
    <citation type="journal article" date="2019" name="Int. J. Syst. Evol. Microbiol.">
        <title>The Global Catalogue of Microorganisms (GCM) 10K type strain sequencing project: providing services to taxonomists for standard genome sequencing and annotation.</title>
        <authorList>
            <consortium name="The Broad Institute Genomics Platform"/>
            <consortium name="The Broad Institute Genome Sequencing Center for Infectious Disease"/>
            <person name="Wu L."/>
            <person name="Ma J."/>
        </authorList>
    </citation>
    <scope>NUCLEOTIDE SEQUENCE [LARGE SCALE GENOMIC DNA]</scope>
    <source>
        <strain evidence="3">CCUG 58938</strain>
    </source>
</reference>
<dbReference type="Proteomes" id="UP001597112">
    <property type="component" value="Unassembled WGS sequence"/>
</dbReference>
<evidence type="ECO:0000313" key="3">
    <source>
        <dbReference type="Proteomes" id="UP001597112"/>
    </source>
</evidence>
<organism evidence="2 3">
    <name type="scientific">Ohtaekwangia kribbensis</name>
    <dbReference type="NCBI Taxonomy" id="688913"/>
    <lineage>
        <taxon>Bacteria</taxon>
        <taxon>Pseudomonadati</taxon>
        <taxon>Bacteroidota</taxon>
        <taxon>Cytophagia</taxon>
        <taxon>Cytophagales</taxon>
        <taxon>Fulvivirgaceae</taxon>
        <taxon>Ohtaekwangia</taxon>
    </lineage>
</organism>
<keyword evidence="1" id="KW-0812">Transmembrane</keyword>
<feature type="transmembrane region" description="Helical" evidence="1">
    <location>
        <begin position="54"/>
        <end position="77"/>
    </location>
</feature>
<gene>
    <name evidence="2" type="ORF">ACFQ21_11945</name>
</gene>
<dbReference type="EMBL" id="JBHTKA010000003">
    <property type="protein sequence ID" value="MFD1000024.1"/>
    <property type="molecule type" value="Genomic_DNA"/>
</dbReference>
<keyword evidence="3" id="KW-1185">Reference proteome</keyword>
<evidence type="ECO:0008006" key="4">
    <source>
        <dbReference type="Google" id="ProtNLM"/>
    </source>
</evidence>
<comment type="caution">
    <text evidence="2">The sequence shown here is derived from an EMBL/GenBank/DDBJ whole genome shotgun (WGS) entry which is preliminary data.</text>
</comment>
<feature type="transmembrane region" description="Helical" evidence="1">
    <location>
        <begin position="28"/>
        <end position="47"/>
    </location>
</feature>
<evidence type="ECO:0000313" key="2">
    <source>
        <dbReference type="EMBL" id="MFD1000024.1"/>
    </source>
</evidence>